<keyword evidence="2 5" id="KW-0547">Nucleotide-binding</keyword>
<dbReference type="InterPro" id="IPR008271">
    <property type="entry name" value="Ser/Thr_kinase_AS"/>
</dbReference>
<dbReference type="InterPro" id="IPR045269">
    <property type="entry name" value="Atg1-like"/>
</dbReference>
<dbReference type="GO" id="GO:0005829">
    <property type="term" value="C:cytosol"/>
    <property type="evidence" value="ECO:0007669"/>
    <property type="project" value="TreeGrafter"/>
</dbReference>
<dbReference type="GO" id="GO:0004674">
    <property type="term" value="F:protein serine/threonine kinase activity"/>
    <property type="evidence" value="ECO:0007669"/>
    <property type="project" value="UniProtKB-KW"/>
</dbReference>
<dbReference type="InterPro" id="IPR000719">
    <property type="entry name" value="Prot_kinase_dom"/>
</dbReference>
<organism evidence="8">
    <name type="scientific">Oppiella nova</name>
    <dbReference type="NCBI Taxonomy" id="334625"/>
    <lineage>
        <taxon>Eukaryota</taxon>
        <taxon>Metazoa</taxon>
        <taxon>Ecdysozoa</taxon>
        <taxon>Arthropoda</taxon>
        <taxon>Chelicerata</taxon>
        <taxon>Arachnida</taxon>
        <taxon>Acari</taxon>
        <taxon>Acariformes</taxon>
        <taxon>Sarcoptiformes</taxon>
        <taxon>Oribatida</taxon>
        <taxon>Brachypylina</taxon>
        <taxon>Oppioidea</taxon>
        <taxon>Oppiidae</taxon>
        <taxon>Oppiella</taxon>
    </lineage>
</organism>
<feature type="binding site" evidence="5">
    <location>
        <position position="141"/>
    </location>
    <ligand>
        <name>ATP</name>
        <dbReference type="ChEBI" id="CHEBI:30616"/>
    </ligand>
</feature>
<dbReference type="GO" id="GO:0005776">
    <property type="term" value="C:autophagosome"/>
    <property type="evidence" value="ECO:0007669"/>
    <property type="project" value="TreeGrafter"/>
</dbReference>
<dbReference type="SUPFAM" id="SSF56112">
    <property type="entry name" value="Protein kinase-like (PK-like)"/>
    <property type="match status" value="1"/>
</dbReference>
<dbReference type="InterPro" id="IPR017441">
    <property type="entry name" value="Protein_kinase_ATP_BS"/>
</dbReference>
<dbReference type="SMART" id="SM00220">
    <property type="entry name" value="S_TKc"/>
    <property type="match status" value="1"/>
</dbReference>
<dbReference type="Gene3D" id="1.10.510.10">
    <property type="entry name" value="Transferase(Phosphotransferase) domain 1"/>
    <property type="match status" value="1"/>
</dbReference>
<proteinExistence type="inferred from homology"/>
<dbReference type="AlphaFoldDB" id="A0A7R9LY98"/>
<reference evidence="8" key="1">
    <citation type="submission" date="2020-11" db="EMBL/GenBank/DDBJ databases">
        <authorList>
            <person name="Tran Van P."/>
        </authorList>
    </citation>
    <scope>NUCLEOTIDE SEQUENCE</scope>
</reference>
<evidence type="ECO:0000313" key="8">
    <source>
        <dbReference type="EMBL" id="CAD7650153.1"/>
    </source>
</evidence>
<feature type="domain" description="Protein kinase" evidence="7">
    <location>
        <begin position="112"/>
        <end position="355"/>
    </location>
</feature>
<dbReference type="Proteomes" id="UP000728032">
    <property type="component" value="Unassembled WGS sequence"/>
</dbReference>
<keyword evidence="1" id="KW-0808">Transferase</keyword>
<dbReference type="GO" id="GO:0016020">
    <property type="term" value="C:membrane"/>
    <property type="evidence" value="ECO:0007669"/>
    <property type="project" value="TreeGrafter"/>
</dbReference>
<dbReference type="GO" id="GO:0000407">
    <property type="term" value="C:phagophore assembly site"/>
    <property type="evidence" value="ECO:0007669"/>
    <property type="project" value="TreeGrafter"/>
</dbReference>
<evidence type="ECO:0000256" key="2">
    <source>
        <dbReference type="ARBA" id="ARBA00022741"/>
    </source>
</evidence>
<dbReference type="GO" id="GO:0005524">
    <property type="term" value="F:ATP binding"/>
    <property type="evidence" value="ECO:0007669"/>
    <property type="project" value="UniProtKB-UniRule"/>
</dbReference>
<keyword evidence="3" id="KW-0418">Kinase</keyword>
<dbReference type="EMBL" id="OC918807">
    <property type="protein sequence ID" value="CAD7650153.1"/>
    <property type="molecule type" value="Genomic_DNA"/>
</dbReference>
<accession>A0A7R9LY98</accession>
<dbReference type="OrthoDB" id="4062651at2759"/>
<protein>
    <recommendedName>
        <fullName evidence="7">Protein kinase domain-containing protein</fullName>
    </recommendedName>
</protein>
<dbReference type="GO" id="GO:0000045">
    <property type="term" value="P:autophagosome assembly"/>
    <property type="evidence" value="ECO:0007669"/>
    <property type="project" value="TreeGrafter"/>
</dbReference>
<evidence type="ECO:0000256" key="5">
    <source>
        <dbReference type="PROSITE-ProRule" id="PRU10141"/>
    </source>
</evidence>
<dbReference type="PANTHER" id="PTHR24348">
    <property type="entry name" value="SERINE/THREONINE-PROTEIN KINASE UNC-51-RELATED"/>
    <property type="match status" value="1"/>
</dbReference>
<keyword evidence="9" id="KW-1185">Reference proteome</keyword>
<name>A0A7R9LY98_9ACAR</name>
<evidence type="ECO:0000313" key="9">
    <source>
        <dbReference type="Proteomes" id="UP000728032"/>
    </source>
</evidence>
<evidence type="ECO:0000259" key="7">
    <source>
        <dbReference type="PROSITE" id="PS50011"/>
    </source>
</evidence>
<sequence length="355" mass="40030">MSTSDTTPAVFVQKLPIKKQIRYQEMRDAVLDPKAVGYMKRPRMTLINEAITGNYPSIELQDKRANPYGKDISDLTLQGPVNIEQHNPKGWPKISSKGMTALKIQQLEAFGFRREGVLGEGSFGEVWRVTDIANNREFAGKVLPLHRYYKEGSIKEGIAKLMNEVEALRGLTHPNLGPIDEVIHVRDEKYMVRSLFVIILMGLCDGDLTILLAYRPGYFNEGQAHKWFVQIAGALHYLHSKRVCHMDIKPQNILYTGSANVPFVFKLADFGLAQRFEGSAPMEKRVAQGTFLYMAPEVRNIRNAFSAVLDVPKFVSNHPLMRLLFGMIEDNPTQRFTMDQVVQHPWVIGAGSSGP</sequence>
<dbReference type="PANTHER" id="PTHR24348:SF22">
    <property type="entry name" value="NON-SPECIFIC SERINE_THREONINE PROTEIN KINASE"/>
    <property type="match status" value="1"/>
</dbReference>
<dbReference type="InterPro" id="IPR011009">
    <property type="entry name" value="Kinase-like_dom_sf"/>
</dbReference>
<dbReference type="Pfam" id="PF00069">
    <property type="entry name" value="Pkinase"/>
    <property type="match status" value="1"/>
</dbReference>
<dbReference type="PROSITE" id="PS50011">
    <property type="entry name" value="PROTEIN_KINASE_DOM"/>
    <property type="match status" value="1"/>
</dbReference>
<dbReference type="CDD" id="cd00180">
    <property type="entry name" value="PKc"/>
    <property type="match status" value="1"/>
</dbReference>
<keyword evidence="6" id="KW-0723">Serine/threonine-protein kinase</keyword>
<evidence type="ECO:0000256" key="4">
    <source>
        <dbReference type="ARBA" id="ARBA00022840"/>
    </source>
</evidence>
<dbReference type="PROSITE" id="PS00107">
    <property type="entry name" value="PROTEIN_KINASE_ATP"/>
    <property type="match status" value="1"/>
</dbReference>
<dbReference type="EMBL" id="CAJPVJ010003982">
    <property type="protein sequence ID" value="CAG2168166.1"/>
    <property type="molecule type" value="Genomic_DNA"/>
</dbReference>
<evidence type="ECO:0000256" key="3">
    <source>
        <dbReference type="ARBA" id="ARBA00022777"/>
    </source>
</evidence>
<comment type="similarity">
    <text evidence="6">Belongs to the protein kinase superfamily.</text>
</comment>
<evidence type="ECO:0000256" key="6">
    <source>
        <dbReference type="RuleBase" id="RU000304"/>
    </source>
</evidence>
<gene>
    <name evidence="8" type="ORF">ONB1V03_LOCUS7659</name>
</gene>
<dbReference type="GO" id="GO:0010506">
    <property type="term" value="P:regulation of autophagy"/>
    <property type="evidence" value="ECO:0007669"/>
    <property type="project" value="InterPro"/>
</dbReference>
<evidence type="ECO:0000256" key="1">
    <source>
        <dbReference type="ARBA" id="ARBA00022679"/>
    </source>
</evidence>
<dbReference type="PROSITE" id="PS00108">
    <property type="entry name" value="PROTEIN_KINASE_ST"/>
    <property type="match status" value="1"/>
</dbReference>
<keyword evidence="4 5" id="KW-0067">ATP-binding</keyword>